<evidence type="ECO:0000313" key="4">
    <source>
        <dbReference type="Proteomes" id="UP000622533"/>
    </source>
</evidence>
<protein>
    <submittedName>
        <fullName evidence="3">Uncharacterized protein</fullName>
    </submittedName>
</protein>
<dbReference type="GO" id="GO:0016740">
    <property type="term" value="F:transferase activity"/>
    <property type="evidence" value="ECO:0007669"/>
    <property type="project" value="UniProtKB-KW"/>
</dbReference>
<dbReference type="PANTHER" id="PTHR31469">
    <property type="entry name" value="OS07G0633600 PROTEIN"/>
    <property type="match status" value="1"/>
</dbReference>
<keyword evidence="2" id="KW-0119">Carbohydrate metabolism</keyword>
<organism evidence="3 4">
    <name type="scientific">Desmonostoc muscorum LEGE 12446</name>
    <dbReference type="NCBI Taxonomy" id="1828758"/>
    <lineage>
        <taxon>Bacteria</taxon>
        <taxon>Bacillati</taxon>
        <taxon>Cyanobacteriota</taxon>
        <taxon>Cyanophyceae</taxon>
        <taxon>Nostocales</taxon>
        <taxon>Nostocaceae</taxon>
        <taxon>Desmonostoc</taxon>
    </lineage>
</organism>
<keyword evidence="1" id="KW-0808">Transferase</keyword>
<proteinExistence type="predicted"/>
<gene>
    <name evidence="3" type="ORF">IQ276_14055</name>
</gene>
<keyword evidence="4" id="KW-1185">Reference proteome</keyword>
<dbReference type="Proteomes" id="UP000622533">
    <property type="component" value="Unassembled WGS sequence"/>
</dbReference>
<dbReference type="Gene3D" id="3.40.50.11340">
    <property type="match status" value="1"/>
</dbReference>
<accession>A0A8J6ZRE4</accession>
<reference evidence="3" key="1">
    <citation type="submission" date="2020-10" db="EMBL/GenBank/DDBJ databases">
        <authorList>
            <person name="Castelo-Branco R."/>
            <person name="Eusebio N."/>
            <person name="Adriana R."/>
            <person name="Vieira A."/>
            <person name="Brugerolle De Fraissinette N."/>
            <person name="Rezende De Castro R."/>
            <person name="Schneider M.P."/>
            <person name="Vasconcelos V."/>
            <person name="Leao P.N."/>
        </authorList>
    </citation>
    <scope>NUCLEOTIDE SEQUENCE</scope>
    <source>
        <strain evidence="3">LEGE 12446</strain>
    </source>
</reference>
<name>A0A8J6ZRE4_DESMC</name>
<sequence>MIATEEKYLTYKSASGFNNQRQSLENAILMAKELQRTLILPRVVLNNNSNINEQKQDSFAHWSVFLDIKDLQQIVKIIDMDSPIVQDVPKKYITSIGGAEKHLWIDKLPSPGSVEDIYFQKHCKIWSQTTTIRGFLKEFENDLTPILFFENLQGNDLFTYLSSEKYIFYKSLINKYIHFQKDIITKAENIIRKLGDYNSLHLRRGDFFYLLEPDVVVECLENIFLNKQNLFLATDEKQKEILQPLYQKFNIISLNNFLDEIGEITNNEIIGCIEQYICIHSKIFIGTHRSTFTNVIKQARFTMPNLLNRQVYLLSQENNVTKLKENKFNNYLRF</sequence>
<dbReference type="InterPro" id="IPR019378">
    <property type="entry name" value="GDP-Fuc_O-FucTrfase"/>
</dbReference>
<dbReference type="RefSeq" id="WP_193917194.1">
    <property type="nucleotide sequence ID" value="NZ_JADEXS020000002.1"/>
</dbReference>
<dbReference type="PANTHER" id="PTHR31469:SF8">
    <property type="entry name" value="OS07G0641000 PROTEIN"/>
    <property type="match status" value="1"/>
</dbReference>
<dbReference type="Pfam" id="PF10250">
    <property type="entry name" value="O-FucT"/>
    <property type="match status" value="1"/>
</dbReference>
<dbReference type="AlphaFoldDB" id="A0A8J6ZRE4"/>
<dbReference type="Gene3D" id="3.40.50.11350">
    <property type="match status" value="1"/>
</dbReference>
<evidence type="ECO:0000256" key="1">
    <source>
        <dbReference type="ARBA" id="ARBA00022679"/>
    </source>
</evidence>
<comment type="caution">
    <text evidence="3">The sequence shown here is derived from an EMBL/GenBank/DDBJ whole genome shotgun (WGS) entry which is preliminary data.</text>
</comment>
<evidence type="ECO:0000313" key="3">
    <source>
        <dbReference type="EMBL" id="MBE9023511.1"/>
    </source>
</evidence>
<evidence type="ECO:0000256" key="2">
    <source>
        <dbReference type="ARBA" id="ARBA00023277"/>
    </source>
</evidence>
<dbReference type="EMBL" id="JADEXS010000167">
    <property type="protein sequence ID" value="MBE9023511.1"/>
    <property type="molecule type" value="Genomic_DNA"/>
</dbReference>